<sequence>MDNSQSENVSQKLKVDHPWANENLIDDIVAAVDNDIDKALTLLNEMAPHNKETELDDNVEEDGLTAKNDQRLDEHNNSGKVLLDDSLPLGFMSMIPEEPEWEDVDMYLMHRKEAIKAMRLASRHSKAASEAYLRRDHAAAQEYSLKAREEWSNAEKLHAKAAKEILAIRNCENDDWKLDLHGLHATEAVQVLLEHLLKIESLLSGTHSTNPDKTNLKVGPENEKSDRQQQLSKPRLLEVITGKGSHSRGEASLPVAIKSFLSEKGYYYYEARIGVITVQPKFRQLSTALS</sequence>
<organism evidence="1 2">
    <name type="scientific">Smallanthus sonchifolius</name>
    <dbReference type="NCBI Taxonomy" id="185202"/>
    <lineage>
        <taxon>Eukaryota</taxon>
        <taxon>Viridiplantae</taxon>
        <taxon>Streptophyta</taxon>
        <taxon>Embryophyta</taxon>
        <taxon>Tracheophyta</taxon>
        <taxon>Spermatophyta</taxon>
        <taxon>Magnoliopsida</taxon>
        <taxon>eudicotyledons</taxon>
        <taxon>Gunneridae</taxon>
        <taxon>Pentapetalae</taxon>
        <taxon>asterids</taxon>
        <taxon>campanulids</taxon>
        <taxon>Asterales</taxon>
        <taxon>Asteraceae</taxon>
        <taxon>Asteroideae</taxon>
        <taxon>Heliantheae alliance</taxon>
        <taxon>Millerieae</taxon>
        <taxon>Smallanthus</taxon>
    </lineage>
</organism>
<gene>
    <name evidence="1" type="ORF">L1987_46043</name>
</gene>
<accession>A0ACB9FYR0</accession>
<evidence type="ECO:0000313" key="2">
    <source>
        <dbReference type="Proteomes" id="UP001056120"/>
    </source>
</evidence>
<dbReference type="EMBL" id="CM042032">
    <property type="protein sequence ID" value="KAI3776269.1"/>
    <property type="molecule type" value="Genomic_DNA"/>
</dbReference>
<reference evidence="2" key="1">
    <citation type="journal article" date="2022" name="Mol. Ecol. Resour.">
        <title>The genomes of chicory, endive, great burdock and yacon provide insights into Asteraceae palaeo-polyploidization history and plant inulin production.</title>
        <authorList>
            <person name="Fan W."/>
            <person name="Wang S."/>
            <person name="Wang H."/>
            <person name="Wang A."/>
            <person name="Jiang F."/>
            <person name="Liu H."/>
            <person name="Zhao H."/>
            <person name="Xu D."/>
            <person name="Zhang Y."/>
        </authorList>
    </citation>
    <scope>NUCLEOTIDE SEQUENCE [LARGE SCALE GENOMIC DNA]</scope>
    <source>
        <strain evidence="2">cv. Yunnan</strain>
    </source>
</reference>
<reference evidence="1 2" key="2">
    <citation type="journal article" date="2022" name="Mol. Ecol. Resour.">
        <title>The genomes of chicory, endive, great burdock and yacon provide insights into Asteraceae paleo-polyploidization history and plant inulin production.</title>
        <authorList>
            <person name="Fan W."/>
            <person name="Wang S."/>
            <person name="Wang H."/>
            <person name="Wang A."/>
            <person name="Jiang F."/>
            <person name="Liu H."/>
            <person name="Zhao H."/>
            <person name="Xu D."/>
            <person name="Zhang Y."/>
        </authorList>
    </citation>
    <scope>NUCLEOTIDE SEQUENCE [LARGE SCALE GENOMIC DNA]</scope>
    <source>
        <strain evidence="2">cv. Yunnan</strain>
        <tissue evidence="1">Leaves</tissue>
    </source>
</reference>
<comment type="caution">
    <text evidence="1">The sequence shown here is derived from an EMBL/GenBank/DDBJ whole genome shotgun (WGS) entry which is preliminary data.</text>
</comment>
<proteinExistence type="predicted"/>
<evidence type="ECO:0000313" key="1">
    <source>
        <dbReference type="EMBL" id="KAI3776269.1"/>
    </source>
</evidence>
<dbReference type="Proteomes" id="UP001056120">
    <property type="component" value="Linkage Group LG15"/>
</dbReference>
<keyword evidence="2" id="KW-1185">Reference proteome</keyword>
<protein>
    <submittedName>
        <fullName evidence="1">Uncharacterized protein</fullName>
    </submittedName>
</protein>
<name>A0ACB9FYR0_9ASTR</name>